<proteinExistence type="predicted"/>
<reference evidence="2 3" key="1">
    <citation type="submission" date="2022-03" db="EMBL/GenBank/DDBJ databases">
        <authorList>
            <person name="Nunn A."/>
            <person name="Chopra R."/>
            <person name="Nunn A."/>
            <person name="Contreras Garrido A."/>
        </authorList>
    </citation>
    <scope>NUCLEOTIDE SEQUENCE [LARGE SCALE GENOMIC DNA]</scope>
</reference>
<dbReference type="PANTHER" id="PTHR31900:SF33">
    <property type="entry name" value="PROTEIN WITH RNI-LIKE_FBD-LIKE DOMAIN"/>
    <property type="match status" value="1"/>
</dbReference>
<protein>
    <recommendedName>
        <fullName evidence="1">FBD domain-containing protein</fullName>
    </recommendedName>
</protein>
<keyword evidence="3" id="KW-1185">Reference proteome</keyword>
<organism evidence="2 3">
    <name type="scientific">Thlaspi arvense</name>
    <name type="common">Field penny-cress</name>
    <dbReference type="NCBI Taxonomy" id="13288"/>
    <lineage>
        <taxon>Eukaryota</taxon>
        <taxon>Viridiplantae</taxon>
        <taxon>Streptophyta</taxon>
        <taxon>Embryophyta</taxon>
        <taxon>Tracheophyta</taxon>
        <taxon>Spermatophyta</taxon>
        <taxon>Magnoliopsida</taxon>
        <taxon>eudicotyledons</taxon>
        <taxon>Gunneridae</taxon>
        <taxon>Pentapetalae</taxon>
        <taxon>rosids</taxon>
        <taxon>malvids</taxon>
        <taxon>Brassicales</taxon>
        <taxon>Brassicaceae</taxon>
        <taxon>Thlaspideae</taxon>
        <taxon>Thlaspi</taxon>
    </lineage>
</organism>
<sequence length="219" mass="25548">MTRRSSYFAIEIDAPQLKYMKLKDYRSDKIVLKNLGSLAMIDIATEYSSPLGPMKRVIITDFLISVSSVKHMIISQLTLEIIFRYSKRIPKFDNLYHLQAVFSSSMIHLLPIFLESCPNLKDLILDYYFDGARETELTSVSQCLLSTLECVEIKELLIKEETWKKLARYFLENSVLLKKLILRFNDFSIANQDSDIFQELCTFTKPSQECQIIIHRQCH</sequence>
<dbReference type="AlphaFoldDB" id="A0AAU9RN77"/>
<dbReference type="Proteomes" id="UP000836841">
    <property type="component" value="Chromosome 2"/>
</dbReference>
<gene>
    <name evidence="2" type="ORF">TAV2_LOCUS5134</name>
</gene>
<evidence type="ECO:0000259" key="1">
    <source>
        <dbReference type="SMART" id="SM00579"/>
    </source>
</evidence>
<accession>A0AAU9RN77</accession>
<feature type="domain" description="FBD" evidence="1">
    <location>
        <begin position="142"/>
        <end position="215"/>
    </location>
</feature>
<evidence type="ECO:0000313" key="2">
    <source>
        <dbReference type="EMBL" id="CAH2046549.1"/>
    </source>
</evidence>
<dbReference type="Pfam" id="PF08387">
    <property type="entry name" value="FBD"/>
    <property type="match status" value="1"/>
</dbReference>
<dbReference type="InterPro" id="IPR006566">
    <property type="entry name" value="FBD"/>
</dbReference>
<dbReference type="PANTHER" id="PTHR31900">
    <property type="entry name" value="F-BOX/RNI SUPERFAMILY PROTEIN-RELATED"/>
    <property type="match status" value="1"/>
</dbReference>
<dbReference type="EMBL" id="OU466858">
    <property type="protein sequence ID" value="CAH2046549.1"/>
    <property type="molecule type" value="Genomic_DNA"/>
</dbReference>
<dbReference type="SUPFAM" id="SSF52047">
    <property type="entry name" value="RNI-like"/>
    <property type="match status" value="1"/>
</dbReference>
<name>A0AAU9RN77_THLAR</name>
<evidence type="ECO:0000313" key="3">
    <source>
        <dbReference type="Proteomes" id="UP000836841"/>
    </source>
</evidence>
<dbReference type="SMART" id="SM00579">
    <property type="entry name" value="FBD"/>
    <property type="match status" value="1"/>
</dbReference>
<dbReference type="InterPro" id="IPR050232">
    <property type="entry name" value="FBL13/AtMIF1-like"/>
</dbReference>